<protein>
    <submittedName>
        <fullName evidence="1">Uncharacterized protein</fullName>
    </submittedName>
</protein>
<name>A0ABT9SUU2_9GAMM</name>
<dbReference type="EMBL" id="JAUSSK010000001">
    <property type="protein sequence ID" value="MDQ0008758.1"/>
    <property type="molecule type" value="Genomic_DNA"/>
</dbReference>
<sequence>MYIFDGLGFALAFVVCLAGELPGAALGATALLRTPPREGESRAGEAPKKNAASLRGVGFLDKVYAFA</sequence>
<proteinExistence type="predicted"/>
<organism evidence="1 2">
    <name type="scientific">Luteibacter jiangsuensis</name>
    <dbReference type="NCBI Taxonomy" id="637577"/>
    <lineage>
        <taxon>Bacteria</taxon>
        <taxon>Pseudomonadati</taxon>
        <taxon>Pseudomonadota</taxon>
        <taxon>Gammaproteobacteria</taxon>
        <taxon>Lysobacterales</taxon>
        <taxon>Rhodanobacteraceae</taxon>
        <taxon>Luteibacter</taxon>
    </lineage>
</organism>
<evidence type="ECO:0000313" key="2">
    <source>
        <dbReference type="Proteomes" id="UP001237737"/>
    </source>
</evidence>
<dbReference type="Proteomes" id="UP001237737">
    <property type="component" value="Unassembled WGS sequence"/>
</dbReference>
<comment type="caution">
    <text evidence="1">The sequence shown here is derived from an EMBL/GenBank/DDBJ whole genome shotgun (WGS) entry which is preliminary data.</text>
</comment>
<accession>A0ABT9SUU2</accession>
<evidence type="ECO:0000313" key="1">
    <source>
        <dbReference type="EMBL" id="MDQ0008758.1"/>
    </source>
</evidence>
<reference evidence="1 2" key="1">
    <citation type="submission" date="2023-07" db="EMBL/GenBank/DDBJ databases">
        <title>Sorghum-associated microbial communities from plants grown in Nebraska, USA.</title>
        <authorList>
            <person name="Schachtman D."/>
        </authorList>
    </citation>
    <scope>NUCLEOTIDE SEQUENCE [LARGE SCALE GENOMIC DNA]</scope>
    <source>
        <strain evidence="1 2">CC60</strain>
    </source>
</reference>
<keyword evidence="2" id="KW-1185">Reference proteome</keyword>
<gene>
    <name evidence="1" type="ORF">J2T07_000917</name>
</gene>